<protein>
    <submittedName>
        <fullName evidence="1">Uncharacterized protein</fullName>
    </submittedName>
</protein>
<dbReference type="AlphaFoldDB" id="X0UC42"/>
<gene>
    <name evidence="1" type="ORF">S01H1_30607</name>
</gene>
<feature type="non-terminal residue" evidence="1">
    <location>
        <position position="92"/>
    </location>
</feature>
<accession>X0UC42</accession>
<dbReference type="EMBL" id="BARS01018843">
    <property type="protein sequence ID" value="GAF86025.1"/>
    <property type="molecule type" value="Genomic_DNA"/>
</dbReference>
<reference evidence="1" key="1">
    <citation type="journal article" date="2014" name="Front. Microbiol.">
        <title>High frequency of phylogenetically diverse reductive dehalogenase-homologous genes in deep subseafloor sedimentary metagenomes.</title>
        <authorList>
            <person name="Kawai M."/>
            <person name="Futagami T."/>
            <person name="Toyoda A."/>
            <person name="Takaki Y."/>
            <person name="Nishi S."/>
            <person name="Hori S."/>
            <person name="Arai W."/>
            <person name="Tsubouchi T."/>
            <person name="Morono Y."/>
            <person name="Uchiyama I."/>
            <person name="Ito T."/>
            <person name="Fujiyama A."/>
            <person name="Inagaki F."/>
            <person name="Takami H."/>
        </authorList>
    </citation>
    <scope>NUCLEOTIDE SEQUENCE</scope>
    <source>
        <strain evidence="1">Expedition CK06-06</strain>
    </source>
</reference>
<sequence>MNKHKQNNELPPLPPNQEVETRAVLKKCITARAALAEHKDDCYDNLLGVTSRQSWEQWILYVLNSVEDTAAWTREKIRAIRMLLEHTNQYVR</sequence>
<evidence type="ECO:0000313" key="1">
    <source>
        <dbReference type="EMBL" id="GAF86025.1"/>
    </source>
</evidence>
<name>X0UC42_9ZZZZ</name>
<comment type="caution">
    <text evidence="1">The sequence shown here is derived from an EMBL/GenBank/DDBJ whole genome shotgun (WGS) entry which is preliminary data.</text>
</comment>
<organism evidence="1">
    <name type="scientific">marine sediment metagenome</name>
    <dbReference type="NCBI Taxonomy" id="412755"/>
    <lineage>
        <taxon>unclassified sequences</taxon>
        <taxon>metagenomes</taxon>
        <taxon>ecological metagenomes</taxon>
    </lineage>
</organism>
<proteinExistence type="predicted"/>